<keyword evidence="3" id="KW-0812">Transmembrane</keyword>
<organism evidence="5 6">
    <name type="scientific">Thalassotalea insulae</name>
    <dbReference type="NCBI Taxonomy" id="2056778"/>
    <lineage>
        <taxon>Bacteria</taxon>
        <taxon>Pseudomonadati</taxon>
        <taxon>Pseudomonadota</taxon>
        <taxon>Gammaproteobacteria</taxon>
        <taxon>Alteromonadales</taxon>
        <taxon>Colwelliaceae</taxon>
        <taxon>Thalassotalea</taxon>
    </lineage>
</organism>
<dbReference type="InterPro" id="IPR029787">
    <property type="entry name" value="Nucleotide_cyclase"/>
</dbReference>
<dbReference type="PROSITE" id="PS50887">
    <property type="entry name" value="GGDEF"/>
    <property type="match status" value="1"/>
</dbReference>
<reference evidence="5 6" key="1">
    <citation type="submission" date="2023-03" db="EMBL/GenBank/DDBJ databases">
        <title>Draft genome sequence of Thalassotalea insulae KCTC 62186T.</title>
        <authorList>
            <person name="Sawabe T."/>
        </authorList>
    </citation>
    <scope>NUCLEOTIDE SEQUENCE [LARGE SCALE GENOMIC DNA]</scope>
    <source>
        <strain evidence="5 6">KCTC 62186</strain>
    </source>
</reference>
<evidence type="ECO:0000313" key="6">
    <source>
        <dbReference type="Proteomes" id="UP001157186"/>
    </source>
</evidence>
<dbReference type="Gene3D" id="3.30.70.270">
    <property type="match status" value="1"/>
</dbReference>
<name>A0ABQ6GVR3_9GAMM</name>
<feature type="domain" description="GGDEF" evidence="4">
    <location>
        <begin position="117"/>
        <end position="244"/>
    </location>
</feature>
<feature type="transmembrane region" description="Helical" evidence="3">
    <location>
        <begin position="12"/>
        <end position="33"/>
    </location>
</feature>
<keyword evidence="6" id="KW-1185">Reference proteome</keyword>
<evidence type="ECO:0000256" key="3">
    <source>
        <dbReference type="SAM" id="Phobius"/>
    </source>
</evidence>
<keyword evidence="3" id="KW-1133">Transmembrane helix</keyword>
<dbReference type="PANTHER" id="PTHR45138:SF9">
    <property type="entry name" value="DIGUANYLATE CYCLASE DGCM-RELATED"/>
    <property type="match status" value="1"/>
</dbReference>
<dbReference type="NCBIfam" id="TIGR00254">
    <property type="entry name" value="GGDEF"/>
    <property type="match status" value="1"/>
</dbReference>
<dbReference type="InterPro" id="IPR000160">
    <property type="entry name" value="GGDEF_dom"/>
</dbReference>
<dbReference type="PANTHER" id="PTHR45138">
    <property type="entry name" value="REGULATORY COMPONENTS OF SENSORY TRANSDUCTION SYSTEM"/>
    <property type="match status" value="1"/>
</dbReference>
<evidence type="ECO:0000256" key="1">
    <source>
        <dbReference type="ARBA" id="ARBA00012528"/>
    </source>
</evidence>
<proteinExistence type="predicted"/>
<protein>
    <recommendedName>
        <fullName evidence="1">diguanylate cyclase</fullName>
        <ecNumber evidence="1">2.7.7.65</ecNumber>
    </recommendedName>
</protein>
<dbReference type="InterPro" id="IPR050469">
    <property type="entry name" value="Diguanylate_Cyclase"/>
</dbReference>
<dbReference type="EMBL" id="BSST01000001">
    <property type="protein sequence ID" value="GLX80018.1"/>
    <property type="molecule type" value="Genomic_DNA"/>
</dbReference>
<dbReference type="Pfam" id="PF00990">
    <property type="entry name" value="GGDEF"/>
    <property type="match status" value="1"/>
</dbReference>
<comment type="caution">
    <text evidence="5">The sequence shown here is derived from an EMBL/GenBank/DDBJ whole genome shotgun (WGS) entry which is preliminary data.</text>
</comment>
<dbReference type="SMART" id="SM00267">
    <property type="entry name" value="GGDEF"/>
    <property type="match status" value="1"/>
</dbReference>
<sequence>MSHKKYIHRPTVIKDLIILVVINTLLMIVFSQFDVLEWIYQFSRRHETYQFDELIPLGISISLSMLVFSYRRILELGVMANTLEKMALVDPLTGLPNRRSGQVRLFAWCQKAQRKGKTFVVYQLNLDGFKQVNTIYGQSIGDEVLKQLALILTEFLPPAALVCRWLDDTFLLAVRLDAIDNPHQYAYQIQSAIHGKILANTMNLTASIGYKIWQHDQQLEELFHDVEQALMDAKHAGKGQIKGN</sequence>
<comment type="catalytic activity">
    <reaction evidence="2">
        <text>2 GTP = 3',3'-c-di-GMP + 2 diphosphate</text>
        <dbReference type="Rhea" id="RHEA:24898"/>
        <dbReference type="ChEBI" id="CHEBI:33019"/>
        <dbReference type="ChEBI" id="CHEBI:37565"/>
        <dbReference type="ChEBI" id="CHEBI:58805"/>
        <dbReference type="EC" id="2.7.7.65"/>
    </reaction>
</comment>
<gene>
    <name evidence="5" type="ORF">tinsulaeT_33580</name>
</gene>
<dbReference type="Proteomes" id="UP001157186">
    <property type="component" value="Unassembled WGS sequence"/>
</dbReference>
<evidence type="ECO:0000259" key="4">
    <source>
        <dbReference type="PROSITE" id="PS50887"/>
    </source>
</evidence>
<keyword evidence="3" id="KW-0472">Membrane</keyword>
<dbReference type="EC" id="2.7.7.65" evidence="1"/>
<dbReference type="SUPFAM" id="SSF55073">
    <property type="entry name" value="Nucleotide cyclase"/>
    <property type="match status" value="1"/>
</dbReference>
<accession>A0ABQ6GVR3</accession>
<dbReference type="CDD" id="cd01949">
    <property type="entry name" value="GGDEF"/>
    <property type="match status" value="1"/>
</dbReference>
<evidence type="ECO:0000256" key="2">
    <source>
        <dbReference type="ARBA" id="ARBA00034247"/>
    </source>
</evidence>
<evidence type="ECO:0000313" key="5">
    <source>
        <dbReference type="EMBL" id="GLX80018.1"/>
    </source>
</evidence>
<feature type="transmembrane region" description="Helical" evidence="3">
    <location>
        <begin position="53"/>
        <end position="70"/>
    </location>
</feature>
<dbReference type="RefSeq" id="WP_284245976.1">
    <property type="nucleotide sequence ID" value="NZ_BSST01000001.1"/>
</dbReference>
<dbReference type="InterPro" id="IPR043128">
    <property type="entry name" value="Rev_trsase/Diguanyl_cyclase"/>
</dbReference>